<dbReference type="AlphaFoldDB" id="A0AAV2Z5W9"/>
<feature type="region of interest" description="Disordered" evidence="1">
    <location>
        <begin position="161"/>
        <end position="236"/>
    </location>
</feature>
<feature type="compositionally biased region" description="Low complexity" evidence="1">
    <location>
        <begin position="55"/>
        <end position="85"/>
    </location>
</feature>
<feature type="region of interest" description="Disordered" evidence="1">
    <location>
        <begin position="17"/>
        <end position="122"/>
    </location>
</feature>
<evidence type="ECO:0000313" key="2">
    <source>
        <dbReference type="EMBL" id="DBA02756.1"/>
    </source>
</evidence>
<evidence type="ECO:0000256" key="1">
    <source>
        <dbReference type="SAM" id="MobiDB-lite"/>
    </source>
</evidence>
<feature type="compositionally biased region" description="Low complexity" evidence="1">
    <location>
        <begin position="33"/>
        <end position="44"/>
    </location>
</feature>
<sequence length="613" mass="64699">MSREERKMAQIIASIERMEQLKPGRADGDADGDSNGSGSGAANAPLQGHQQPHAAVVVENDENSSSSSNNVAVTAASAAALSTVAKPKVKAKKLRGRQKETVAGQGKVKSSSRRAKRDAKAIGVTDTTVVRARTTTARVLPPKKRWIQAWNAQMQVELLDAPAQQDQTATDSSSSERPQSPVAAARPSDAVVGGEERQRSTLPATKTVELANAKQSEEATPNSRVPEGANSVAQPQTNMDVVINTSNITDVVVAAPAQPQQVDEQVGDDMEVDSAQPKAAATVPVEPGQIKTTLPAEVKEQPHSEETQVTKTLLRSMSAPVMPVPVTTASTVSVTPSATIADTLRVSSVASTELSHLSPTLNDNNLAPVSISPCIKAKEIVDPAADATSPIVKGDASSVGAHSGAKALVLPTAAPAPPAVKEHSSEIIMENTRPAAITTAPTSPCPRPNVTADAQAVVVPETSTSPPRTANKRSRERMLPEDLTQDELQRLERRRKRRTNWDVGDPRLTKPLPQGISADDKKPPMPPGAAHPHPAASPHSSGGFGKFGFGRPPWRQGDKPPYHGGAPHHHGQGHGRGGRRFFHSHSLPLERSRNNGAGRAGRFHGRGNNGSYR</sequence>
<accession>A0AAV2Z5W9</accession>
<feature type="compositionally biased region" description="Basic residues" evidence="1">
    <location>
        <begin position="87"/>
        <end position="96"/>
    </location>
</feature>
<feature type="compositionally biased region" description="Low complexity" evidence="1">
    <location>
        <begin position="163"/>
        <end position="175"/>
    </location>
</feature>
<name>A0AAV2Z5W9_9STRA</name>
<dbReference type="EMBL" id="DAKRPA010000027">
    <property type="protein sequence ID" value="DBA02756.1"/>
    <property type="molecule type" value="Genomic_DNA"/>
</dbReference>
<feature type="compositionally biased region" description="Basic residues" evidence="1">
    <location>
        <begin position="566"/>
        <end position="583"/>
    </location>
</feature>
<protein>
    <submittedName>
        <fullName evidence="2">Uncharacterized protein</fullName>
    </submittedName>
</protein>
<organism evidence="2 3">
    <name type="scientific">Lagenidium giganteum</name>
    <dbReference type="NCBI Taxonomy" id="4803"/>
    <lineage>
        <taxon>Eukaryota</taxon>
        <taxon>Sar</taxon>
        <taxon>Stramenopiles</taxon>
        <taxon>Oomycota</taxon>
        <taxon>Peronosporomycetes</taxon>
        <taxon>Pythiales</taxon>
        <taxon>Pythiaceae</taxon>
    </lineage>
</organism>
<feature type="compositionally biased region" description="Low complexity" evidence="1">
    <location>
        <begin position="530"/>
        <end position="541"/>
    </location>
</feature>
<evidence type="ECO:0000313" key="3">
    <source>
        <dbReference type="Proteomes" id="UP001146120"/>
    </source>
</evidence>
<feature type="region of interest" description="Disordered" evidence="1">
    <location>
        <begin position="455"/>
        <end position="613"/>
    </location>
</feature>
<reference evidence="2" key="2">
    <citation type="journal article" date="2023" name="Microbiol Resour">
        <title>Decontamination and Annotation of the Draft Genome Sequence of the Oomycete Lagenidium giganteum ARSEF 373.</title>
        <authorList>
            <person name="Morgan W.R."/>
            <person name="Tartar A."/>
        </authorList>
    </citation>
    <scope>NUCLEOTIDE SEQUENCE</scope>
    <source>
        <strain evidence="2">ARSEF 373</strain>
    </source>
</reference>
<dbReference type="Proteomes" id="UP001146120">
    <property type="component" value="Unassembled WGS sequence"/>
</dbReference>
<feature type="compositionally biased region" description="Basic and acidic residues" evidence="1">
    <location>
        <begin position="17"/>
        <end position="28"/>
    </location>
</feature>
<gene>
    <name evidence="2" type="ORF">N0F65_010684</name>
</gene>
<keyword evidence="3" id="KW-1185">Reference proteome</keyword>
<comment type="caution">
    <text evidence="2">The sequence shown here is derived from an EMBL/GenBank/DDBJ whole genome shotgun (WGS) entry which is preliminary data.</text>
</comment>
<reference evidence="2" key="1">
    <citation type="submission" date="2022-11" db="EMBL/GenBank/DDBJ databases">
        <authorList>
            <person name="Morgan W.R."/>
            <person name="Tartar A."/>
        </authorList>
    </citation>
    <scope>NUCLEOTIDE SEQUENCE</scope>
    <source>
        <strain evidence="2">ARSEF 373</strain>
    </source>
</reference>
<proteinExistence type="predicted"/>